<dbReference type="Pfam" id="PF00651">
    <property type="entry name" value="BTB"/>
    <property type="match status" value="1"/>
</dbReference>
<proteinExistence type="predicted"/>
<dbReference type="InterPro" id="IPR011333">
    <property type="entry name" value="SKP1/BTB/POZ_sf"/>
</dbReference>
<dbReference type="AlphaFoldDB" id="A0A6A5KSB7"/>
<feature type="domain" description="BTB" evidence="2">
    <location>
        <begin position="226"/>
        <end position="287"/>
    </location>
</feature>
<name>A0A6A5KSB7_9PLEO</name>
<accession>A0A6A5KSB7</accession>
<keyword evidence="4" id="KW-1185">Reference proteome</keyword>
<feature type="compositionally biased region" description="Polar residues" evidence="1">
    <location>
        <begin position="25"/>
        <end position="39"/>
    </location>
</feature>
<dbReference type="EMBL" id="ML975272">
    <property type="protein sequence ID" value="KAF1836533.1"/>
    <property type="molecule type" value="Genomic_DNA"/>
</dbReference>
<dbReference type="Proteomes" id="UP000800040">
    <property type="component" value="Unassembled WGS sequence"/>
</dbReference>
<evidence type="ECO:0000259" key="2">
    <source>
        <dbReference type="Pfam" id="PF00651"/>
    </source>
</evidence>
<organism evidence="3 4">
    <name type="scientific">Decorospora gaudefroyi</name>
    <dbReference type="NCBI Taxonomy" id="184978"/>
    <lineage>
        <taxon>Eukaryota</taxon>
        <taxon>Fungi</taxon>
        <taxon>Dikarya</taxon>
        <taxon>Ascomycota</taxon>
        <taxon>Pezizomycotina</taxon>
        <taxon>Dothideomycetes</taxon>
        <taxon>Pleosporomycetidae</taxon>
        <taxon>Pleosporales</taxon>
        <taxon>Pleosporineae</taxon>
        <taxon>Pleosporaceae</taxon>
        <taxon>Decorospora</taxon>
    </lineage>
</organism>
<evidence type="ECO:0000313" key="4">
    <source>
        <dbReference type="Proteomes" id="UP000800040"/>
    </source>
</evidence>
<dbReference type="InterPro" id="IPR000210">
    <property type="entry name" value="BTB/POZ_dom"/>
</dbReference>
<evidence type="ECO:0000256" key="1">
    <source>
        <dbReference type="SAM" id="MobiDB-lite"/>
    </source>
</evidence>
<dbReference type="OrthoDB" id="3794120at2759"/>
<sequence length="404" mass="44832">MDHSKTATPPTTPSPTPMAAADTTEPTSPMTDLSPNTDSSDFKPLQMLMQTTITIECGPDLQSKLTVHEGCLRCHSKPLDQRYAKAKAMREQQEESKALCKKLAAYVFPELNAREFENNGSEEEVIPLIVSAHEVYPISVYQSGIKKVVDGAVDEQLTQKTNIKPSLPVAPSRKTTPKDITRDMKLQARLALLKPRCVQSVAEQLFIRLHQINKKERSLAKEDPVRAAAQQRLLLPGVAETTVRSLIQWIYQGTLLQEDTEQLYAIMQLAEKLGVEALNEICLTKLYNATSNSLQITSANGIPLRTLLGYSQGPTDDVIAVVFKHAIKDETTPKRLLDLVVNTLTANLDMELWLDLKVHVTPDLALQIIEAMIAGEQVKKELYDQASIKSENEGTITEQPFHVG</sequence>
<reference evidence="3" key="1">
    <citation type="submission" date="2020-01" db="EMBL/GenBank/DDBJ databases">
        <authorList>
            <consortium name="DOE Joint Genome Institute"/>
            <person name="Haridas S."/>
            <person name="Albert R."/>
            <person name="Binder M."/>
            <person name="Bloem J."/>
            <person name="Labutti K."/>
            <person name="Salamov A."/>
            <person name="Andreopoulos B."/>
            <person name="Baker S.E."/>
            <person name="Barry K."/>
            <person name="Bills G."/>
            <person name="Bluhm B.H."/>
            <person name="Cannon C."/>
            <person name="Castanera R."/>
            <person name="Culley D.E."/>
            <person name="Daum C."/>
            <person name="Ezra D."/>
            <person name="Gonzalez J.B."/>
            <person name="Henrissat B."/>
            <person name="Kuo A."/>
            <person name="Liang C."/>
            <person name="Lipzen A."/>
            <person name="Lutzoni F."/>
            <person name="Magnuson J."/>
            <person name="Mondo S."/>
            <person name="Nolan M."/>
            <person name="Ohm R."/>
            <person name="Pangilinan J."/>
            <person name="Park H.-J."/>
            <person name="Ramirez L."/>
            <person name="Alfaro M."/>
            <person name="Sun H."/>
            <person name="Tritt A."/>
            <person name="Yoshinaga Y."/>
            <person name="Zwiers L.-H."/>
            <person name="Turgeon B.G."/>
            <person name="Goodwin S.B."/>
            <person name="Spatafora J.W."/>
            <person name="Crous P.W."/>
            <person name="Grigoriev I.V."/>
        </authorList>
    </citation>
    <scope>NUCLEOTIDE SEQUENCE</scope>
    <source>
        <strain evidence="3">P77</strain>
    </source>
</reference>
<feature type="region of interest" description="Disordered" evidence="1">
    <location>
        <begin position="1"/>
        <end position="42"/>
    </location>
</feature>
<dbReference type="Gene3D" id="3.30.710.10">
    <property type="entry name" value="Potassium Channel Kv1.1, Chain A"/>
    <property type="match status" value="1"/>
</dbReference>
<protein>
    <recommendedName>
        <fullName evidence="2">BTB domain-containing protein</fullName>
    </recommendedName>
</protein>
<gene>
    <name evidence="3" type="ORF">BDW02DRAFT_566960</name>
</gene>
<evidence type="ECO:0000313" key="3">
    <source>
        <dbReference type="EMBL" id="KAF1836533.1"/>
    </source>
</evidence>